<comment type="caution">
    <text evidence="2">The sequence shown here is derived from an EMBL/GenBank/DDBJ whole genome shotgun (WGS) entry which is preliminary data.</text>
</comment>
<feature type="compositionally biased region" description="Gly residues" evidence="1">
    <location>
        <begin position="1"/>
        <end position="15"/>
    </location>
</feature>
<organism evidence="2 3">
    <name type="scientific">Breoghania corrubedonensis</name>
    <dbReference type="NCBI Taxonomy" id="665038"/>
    <lineage>
        <taxon>Bacteria</taxon>
        <taxon>Pseudomonadati</taxon>
        <taxon>Pseudomonadota</taxon>
        <taxon>Alphaproteobacteria</taxon>
        <taxon>Hyphomicrobiales</taxon>
        <taxon>Stappiaceae</taxon>
        <taxon>Breoghania</taxon>
    </lineage>
</organism>
<feature type="region of interest" description="Disordered" evidence="1">
    <location>
        <begin position="1"/>
        <end position="44"/>
    </location>
</feature>
<name>A0A2T5VHT5_9HYPH</name>
<evidence type="ECO:0000313" key="2">
    <source>
        <dbReference type="EMBL" id="PTW63322.1"/>
    </source>
</evidence>
<evidence type="ECO:0000313" key="3">
    <source>
        <dbReference type="Proteomes" id="UP000244081"/>
    </source>
</evidence>
<accession>A0A2T5VHT5</accession>
<reference evidence="2 3" key="1">
    <citation type="submission" date="2018-04" db="EMBL/GenBank/DDBJ databases">
        <title>Genomic Encyclopedia of Archaeal and Bacterial Type Strains, Phase II (KMG-II): from individual species to whole genera.</title>
        <authorList>
            <person name="Goeker M."/>
        </authorList>
    </citation>
    <scope>NUCLEOTIDE SEQUENCE [LARGE SCALE GENOMIC DNA]</scope>
    <source>
        <strain evidence="2 3">DSM 23382</strain>
    </source>
</reference>
<keyword evidence="3" id="KW-1185">Reference proteome</keyword>
<dbReference type="AlphaFoldDB" id="A0A2T5VHT5"/>
<dbReference type="RefSeq" id="WP_146177355.1">
    <property type="nucleotide sequence ID" value="NZ_QAYG01000001.1"/>
</dbReference>
<dbReference type="EMBL" id="QAYG01000001">
    <property type="protein sequence ID" value="PTW63322.1"/>
    <property type="molecule type" value="Genomic_DNA"/>
</dbReference>
<proteinExistence type="predicted"/>
<gene>
    <name evidence="2" type="ORF">C8N35_1011373</name>
</gene>
<protein>
    <submittedName>
        <fullName evidence="2">Uncharacterized protein</fullName>
    </submittedName>
</protein>
<dbReference type="Proteomes" id="UP000244081">
    <property type="component" value="Unassembled WGS sequence"/>
</dbReference>
<evidence type="ECO:0000256" key="1">
    <source>
        <dbReference type="SAM" id="MobiDB-lite"/>
    </source>
</evidence>
<sequence length="117" mass="12229">MVAPVGPGGNTGWNAGGHRRVEPVSNADHGRQHRQGSPESQGRALVPIASHAGSEPARYHYYGANAAFLTHLIATDAGVPQTRARRRAEPAASAQAYTTAAGSTFYLKPGSILNRSA</sequence>